<proteinExistence type="predicted"/>
<sequence>CSTRARGCNLGSFEPLRGPFCFFPWAGRELNSSDFQLLLNPGAFEALRWVPASFGRVPPGAVEGCPLSDLFVGRSPAGLGKLSKEHQALF</sequence>
<protein>
    <submittedName>
        <fullName evidence="1">NATT4 protein</fullName>
    </submittedName>
</protein>
<organism evidence="1 2">
    <name type="scientific">Sitta europaea</name>
    <name type="common">Eurasian nuthatch</name>
    <dbReference type="NCBI Taxonomy" id="50251"/>
    <lineage>
        <taxon>Eukaryota</taxon>
        <taxon>Metazoa</taxon>
        <taxon>Chordata</taxon>
        <taxon>Craniata</taxon>
        <taxon>Vertebrata</taxon>
        <taxon>Euteleostomi</taxon>
        <taxon>Archelosauria</taxon>
        <taxon>Archosauria</taxon>
        <taxon>Dinosauria</taxon>
        <taxon>Saurischia</taxon>
        <taxon>Theropoda</taxon>
        <taxon>Coelurosauria</taxon>
        <taxon>Aves</taxon>
        <taxon>Neognathae</taxon>
        <taxon>Neoaves</taxon>
        <taxon>Telluraves</taxon>
        <taxon>Australaves</taxon>
        <taxon>Passeriformes</taxon>
        <taxon>Sittidae</taxon>
        <taxon>Sitta</taxon>
    </lineage>
</organism>
<evidence type="ECO:0000313" key="1">
    <source>
        <dbReference type="EMBL" id="NXO87194.1"/>
    </source>
</evidence>
<dbReference type="AlphaFoldDB" id="A0A7L1VP37"/>
<feature type="non-terminal residue" evidence="1">
    <location>
        <position position="90"/>
    </location>
</feature>
<comment type="caution">
    <text evidence="1">The sequence shown here is derived from an EMBL/GenBank/DDBJ whole genome shotgun (WGS) entry which is preliminary data.</text>
</comment>
<dbReference type="Pfam" id="PF11901">
    <property type="entry name" value="DM9"/>
    <property type="match status" value="1"/>
</dbReference>
<gene>
    <name evidence="1" type="primary">Natt4</name>
    <name evidence="1" type="ORF">SITEUR_R01410</name>
</gene>
<evidence type="ECO:0000313" key="2">
    <source>
        <dbReference type="Proteomes" id="UP000583915"/>
    </source>
</evidence>
<accession>A0A7L1VP37</accession>
<dbReference type="PANTHER" id="PTHR31649:SF1">
    <property type="entry name" value="FARNESOIC ACID O-METHYL TRANSFERASE DOMAIN-CONTAINING PROTEIN"/>
    <property type="match status" value="1"/>
</dbReference>
<feature type="non-terminal residue" evidence="1">
    <location>
        <position position="1"/>
    </location>
</feature>
<dbReference type="InterPro" id="IPR006616">
    <property type="entry name" value="DM9_repeat"/>
</dbReference>
<name>A0A7L1VP37_SITEU</name>
<dbReference type="Proteomes" id="UP000583915">
    <property type="component" value="Unassembled WGS sequence"/>
</dbReference>
<dbReference type="EMBL" id="VXBS01010013">
    <property type="protein sequence ID" value="NXO87194.1"/>
    <property type="molecule type" value="Genomic_DNA"/>
</dbReference>
<keyword evidence="2" id="KW-1185">Reference proteome</keyword>
<dbReference type="PANTHER" id="PTHR31649">
    <property type="entry name" value="AGAP009604-PA"/>
    <property type="match status" value="1"/>
</dbReference>
<reference evidence="1 2" key="1">
    <citation type="submission" date="2019-09" db="EMBL/GenBank/DDBJ databases">
        <title>Bird 10,000 Genomes (B10K) Project - Family phase.</title>
        <authorList>
            <person name="Zhang G."/>
        </authorList>
    </citation>
    <scope>NUCLEOTIDE SEQUENCE [LARGE SCALE GENOMIC DNA]</scope>
    <source>
        <strain evidence="1">B10K-DU-002-25</strain>
        <tissue evidence="1">Muscle</tissue>
    </source>
</reference>